<reference evidence="3 4" key="1">
    <citation type="journal article" date="2016" name="Nat. Commun.">
        <title>Thousands of microbial genomes shed light on interconnected biogeochemical processes in an aquifer system.</title>
        <authorList>
            <person name="Anantharaman K."/>
            <person name="Brown C.T."/>
            <person name="Hug L.A."/>
            <person name="Sharon I."/>
            <person name="Castelle C.J."/>
            <person name="Probst A.J."/>
            <person name="Thomas B.C."/>
            <person name="Singh A."/>
            <person name="Wilkins M.J."/>
            <person name="Karaoz U."/>
            <person name="Brodie E.L."/>
            <person name="Williams K.H."/>
            <person name="Hubbard S.S."/>
            <person name="Banfield J.F."/>
        </authorList>
    </citation>
    <scope>NUCLEOTIDE SEQUENCE [LARGE SCALE GENOMIC DNA]</scope>
</reference>
<dbReference type="Gene3D" id="2.40.70.10">
    <property type="entry name" value="Acid Proteases"/>
    <property type="match status" value="1"/>
</dbReference>
<feature type="domain" description="Peptidase A2" evidence="2">
    <location>
        <begin position="34"/>
        <end position="72"/>
    </location>
</feature>
<dbReference type="PROSITE" id="PS00141">
    <property type="entry name" value="ASP_PROTEASE"/>
    <property type="match status" value="1"/>
</dbReference>
<dbReference type="Pfam" id="PF13650">
    <property type="entry name" value="Asp_protease_2"/>
    <property type="match status" value="1"/>
</dbReference>
<evidence type="ECO:0000256" key="1">
    <source>
        <dbReference type="ARBA" id="ARBA00022801"/>
    </source>
</evidence>
<name>A0A1F4XJA8_9BACT</name>
<dbReference type="InterPro" id="IPR021109">
    <property type="entry name" value="Peptidase_aspartic_dom_sf"/>
</dbReference>
<evidence type="ECO:0000313" key="4">
    <source>
        <dbReference type="Proteomes" id="UP000177614"/>
    </source>
</evidence>
<dbReference type="InterPro" id="IPR001969">
    <property type="entry name" value="Aspartic_peptidase_AS"/>
</dbReference>
<dbReference type="GO" id="GO:0006508">
    <property type="term" value="P:proteolysis"/>
    <property type="evidence" value="ECO:0007669"/>
    <property type="project" value="InterPro"/>
</dbReference>
<keyword evidence="1" id="KW-0378">Hydrolase</keyword>
<accession>A0A1F4XJA8</accession>
<evidence type="ECO:0000313" key="3">
    <source>
        <dbReference type="EMBL" id="OGC81792.1"/>
    </source>
</evidence>
<dbReference type="Proteomes" id="UP000177614">
    <property type="component" value="Unassembled WGS sequence"/>
</dbReference>
<organism evidence="3 4">
    <name type="scientific">Candidatus Abawacabacteria bacterium RBG_16_42_10</name>
    <dbReference type="NCBI Taxonomy" id="1817814"/>
    <lineage>
        <taxon>Bacteria</taxon>
        <taxon>Candidatus Abawacaibacteriota</taxon>
    </lineage>
</organism>
<gene>
    <name evidence="3" type="ORF">A2V81_01640</name>
</gene>
<sequence length="137" mass="15404">MKFKYSQYPTPDGASLYRPSIPITFQNGSKSITVEALIDSGADFTVLPIEIAGVLGIKLNIKNKESFQGAGGNPFNVYPSPTKLEHILRQDGFRPINWKANVYFAESQPMILLGNKGFLDQFEIRLRGKQREIEIVR</sequence>
<dbReference type="PROSITE" id="PS50175">
    <property type="entry name" value="ASP_PROT_RETROV"/>
    <property type="match status" value="1"/>
</dbReference>
<dbReference type="InterPro" id="IPR001995">
    <property type="entry name" value="Peptidase_A2_cat"/>
</dbReference>
<dbReference type="EMBL" id="MEWR01000018">
    <property type="protein sequence ID" value="OGC81792.1"/>
    <property type="molecule type" value="Genomic_DNA"/>
</dbReference>
<evidence type="ECO:0000259" key="2">
    <source>
        <dbReference type="PROSITE" id="PS50175"/>
    </source>
</evidence>
<proteinExistence type="predicted"/>
<dbReference type="SUPFAM" id="SSF50630">
    <property type="entry name" value="Acid proteases"/>
    <property type="match status" value="1"/>
</dbReference>
<protein>
    <recommendedName>
        <fullName evidence="2">Peptidase A2 domain-containing protein</fullName>
    </recommendedName>
</protein>
<comment type="caution">
    <text evidence="3">The sequence shown here is derived from an EMBL/GenBank/DDBJ whole genome shotgun (WGS) entry which is preliminary data.</text>
</comment>
<dbReference type="GO" id="GO:0004190">
    <property type="term" value="F:aspartic-type endopeptidase activity"/>
    <property type="evidence" value="ECO:0007669"/>
    <property type="project" value="InterPro"/>
</dbReference>
<dbReference type="AlphaFoldDB" id="A0A1F4XJA8"/>